<gene>
    <name evidence="3" type="ORF">GCM10009862_04570</name>
    <name evidence="4" type="ORF">GCM10009862_09840</name>
</gene>
<name>A0ABN3P7L9_9MICO</name>
<dbReference type="PROSITE" id="PS51898">
    <property type="entry name" value="TYR_RECOMBINASE"/>
    <property type="match status" value="1"/>
</dbReference>
<dbReference type="RefSeq" id="WP_344226486.1">
    <property type="nucleotide sequence ID" value="NZ_BAAARI010000002.1"/>
</dbReference>
<dbReference type="EMBL" id="BAAARI010000002">
    <property type="protein sequence ID" value="GAA2568899.1"/>
    <property type="molecule type" value="Genomic_DNA"/>
</dbReference>
<protein>
    <recommendedName>
        <fullName evidence="2">Tyr recombinase domain-containing protein</fullName>
    </recommendedName>
</protein>
<dbReference type="Proteomes" id="UP001500274">
    <property type="component" value="Unassembled WGS sequence"/>
</dbReference>
<evidence type="ECO:0000259" key="2">
    <source>
        <dbReference type="PROSITE" id="PS51898"/>
    </source>
</evidence>
<comment type="caution">
    <text evidence="4">The sequence shown here is derived from an EMBL/GenBank/DDBJ whole genome shotgun (WGS) entry which is preliminary data.</text>
</comment>
<evidence type="ECO:0000256" key="1">
    <source>
        <dbReference type="ARBA" id="ARBA00023172"/>
    </source>
</evidence>
<dbReference type="InterPro" id="IPR011010">
    <property type="entry name" value="DNA_brk_join_enz"/>
</dbReference>
<reference evidence="4 5" key="2">
    <citation type="journal article" date="2019" name="Int. J. Syst. Evol. Microbiol.">
        <title>The Global Catalogue of Microorganisms (GCM) 10K type strain sequencing project: providing services to taxonomists for standard genome sequencing and annotation.</title>
        <authorList>
            <consortium name="The Broad Institute Genomics Platform"/>
            <consortium name="The Broad Institute Genome Sequencing Center for Infectious Disease"/>
            <person name="Wu L."/>
            <person name="Ma J."/>
        </authorList>
    </citation>
    <scope>NUCLEOTIDE SEQUENCE [LARGE SCALE GENOMIC DNA]</scope>
    <source>
        <strain evidence="4 5">JCM 16365</strain>
    </source>
</reference>
<evidence type="ECO:0000313" key="3">
    <source>
        <dbReference type="EMBL" id="GAA2568899.1"/>
    </source>
</evidence>
<sequence>MRLLDYDRQFDVASLIRYYFKPALAELGLAGVRWHDLRRYYASVCAAAGIEIRKVSRWMGHANINTTDSIYTHLFNGSHDEDMDRLDAAARSGASITPLRELG</sequence>
<dbReference type="InterPro" id="IPR002104">
    <property type="entry name" value="Integrase_catalytic"/>
</dbReference>
<reference evidence="4" key="3">
    <citation type="submission" date="2023-12" db="EMBL/GenBank/DDBJ databases">
        <authorList>
            <person name="Sun Q."/>
            <person name="Inoue M."/>
        </authorList>
    </citation>
    <scope>NUCLEOTIDE SEQUENCE</scope>
    <source>
        <strain evidence="4">JCM 16365</strain>
    </source>
</reference>
<keyword evidence="5" id="KW-1185">Reference proteome</keyword>
<proteinExistence type="predicted"/>
<dbReference type="EMBL" id="BAAARI010000006">
    <property type="protein sequence ID" value="GAA2572934.1"/>
    <property type="molecule type" value="Genomic_DNA"/>
</dbReference>
<dbReference type="InterPro" id="IPR013762">
    <property type="entry name" value="Integrase-like_cat_sf"/>
</dbReference>
<organism evidence="4 5">
    <name type="scientific">Microbacterium binotii</name>
    <dbReference type="NCBI Taxonomy" id="462710"/>
    <lineage>
        <taxon>Bacteria</taxon>
        <taxon>Bacillati</taxon>
        <taxon>Actinomycetota</taxon>
        <taxon>Actinomycetes</taxon>
        <taxon>Micrococcales</taxon>
        <taxon>Microbacteriaceae</taxon>
        <taxon>Microbacterium</taxon>
    </lineage>
</organism>
<dbReference type="Pfam" id="PF00589">
    <property type="entry name" value="Phage_integrase"/>
    <property type="match status" value="1"/>
</dbReference>
<feature type="domain" description="Tyr recombinase" evidence="2">
    <location>
        <begin position="1"/>
        <end position="85"/>
    </location>
</feature>
<evidence type="ECO:0000313" key="4">
    <source>
        <dbReference type="EMBL" id="GAA2572934.1"/>
    </source>
</evidence>
<accession>A0ABN3P7L9</accession>
<dbReference type="SUPFAM" id="SSF56349">
    <property type="entry name" value="DNA breaking-rejoining enzymes"/>
    <property type="match status" value="1"/>
</dbReference>
<reference evidence="3" key="1">
    <citation type="journal article" date="2014" name="Int. J. Syst. Evol. Microbiol.">
        <title>Complete genome of a new Firmicutes species belonging to the dominant human colonic microbiota ('Ruminococcus bicirculans') reveals two chromosomes and a selective capacity to utilize plant glucans.</title>
        <authorList>
            <consortium name="NISC Comparative Sequencing Program"/>
            <person name="Wegmann U."/>
            <person name="Louis P."/>
            <person name="Goesmann A."/>
            <person name="Henrissat B."/>
            <person name="Duncan S.H."/>
            <person name="Flint H.J."/>
        </authorList>
    </citation>
    <scope>NUCLEOTIDE SEQUENCE</scope>
    <source>
        <strain evidence="3">JCM 16365</strain>
    </source>
</reference>
<keyword evidence="1" id="KW-0233">DNA recombination</keyword>
<dbReference type="Gene3D" id="1.10.443.10">
    <property type="entry name" value="Intergrase catalytic core"/>
    <property type="match status" value="1"/>
</dbReference>
<evidence type="ECO:0000313" key="5">
    <source>
        <dbReference type="Proteomes" id="UP001500274"/>
    </source>
</evidence>